<evidence type="ECO:0000313" key="2">
    <source>
        <dbReference type="Proteomes" id="UP000075374"/>
    </source>
</evidence>
<dbReference type="SUPFAM" id="SSF52540">
    <property type="entry name" value="P-loop containing nucleoside triphosphate hydrolases"/>
    <property type="match status" value="2"/>
</dbReference>
<keyword evidence="1" id="KW-0547">Nucleotide-binding</keyword>
<dbReference type="EMBL" id="LTBB01000005">
    <property type="protein sequence ID" value="KYH29157.1"/>
    <property type="molecule type" value="Genomic_DNA"/>
</dbReference>
<proteinExistence type="predicted"/>
<dbReference type="AlphaFoldDB" id="A0A151AP40"/>
<protein>
    <submittedName>
        <fullName evidence="1">ATP-dependent RecD-like DNA helicase</fullName>
        <ecNumber evidence="1">3.6.4.12</ecNumber>
    </submittedName>
</protein>
<comment type="caution">
    <text evidence="1">The sequence shown here is derived from an EMBL/GenBank/DDBJ whole genome shotgun (WGS) entry which is preliminary data.</text>
</comment>
<dbReference type="GO" id="GO:0016787">
    <property type="term" value="F:hydrolase activity"/>
    <property type="evidence" value="ECO:0007669"/>
    <property type="project" value="UniProtKB-KW"/>
</dbReference>
<keyword evidence="1" id="KW-0067">ATP-binding</keyword>
<gene>
    <name evidence="1" type="primary">recD2_2</name>
    <name evidence="1" type="ORF">CLCOL_12940</name>
</gene>
<dbReference type="Proteomes" id="UP000075374">
    <property type="component" value="Unassembled WGS sequence"/>
</dbReference>
<keyword evidence="1" id="KW-0347">Helicase</keyword>
<dbReference type="CDD" id="cd01983">
    <property type="entry name" value="SIMIBI"/>
    <property type="match status" value="1"/>
</dbReference>
<name>A0A151AP40_9CLOT</name>
<organism evidence="1 2">
    <name type="scientific">Clostridium colicanis DSM 13634</name>
    <dbReference type="NCBI Taxonomy" id="1121305"/>
    <lineage>
        <taxon>Bacteria</taxon>
        <taxon>Bacillati</taxon>
        <taxon>Bacillota</taxon>
        <taxon>Clostridia</taxon>
        <taxon>Eubacteriales</taxon>
        <taxon>Clostridiaceae</taxon>
        <taxon>Clostridium</taxon>
    </lineage>
</organism>
<dbReference type="RefSeq" id="WP_061858161.1">
    <property type="nucleotide sequence ID" value="NZ_LTBB01000005.1"/>
</dbReference>
<dbReference type="Gene3D" id="3.40.50.300">
    <property type="entry name" value="P-loop containing nucleotide triphosphate hydrolases"/>
    <property type="match status" value="1"/>
</dbReference>
<evidence type="ECO:0000313" key="1">
    <source>
        <dbReference type="EMBL" id="KYH29157.1"/>
    </source>
</evidence>
<keyword evidence="1" id="KW-0378">Hydrolase</keyword>
<dbReference type="PATRIC" id="fig|1121305.3.peg.1296"/>
<reference evidence="1 2" key="1">
    <citation type="submission" date="2016-02" db="EMBL/GenBank/DDBJ databases">
        <title>Genome sequence of Clostridium colicanis DSM 13634.</title>
        <authorList>
            <person name="Poehlein A."/>
            <person name="Daniel R."/>
        </authorList>
    </citation>
    <scope>NUCLEOTIDE SEQUENCE [LARGE SCALE GENOMIC DNA]</scope>
    <source>
        <strain evidence="1 2">DSM 13634</strain>
    </source>
</reference>
<accession>A0A151AP40</accession>
<dbReference type="GO" id="GO:0003678">
    <property type="term" value="F:DNA helicase activity"/>
    <property type="evidence" value="ECO:0007669"/>
    <property type="project" value="UniProtKB-EC"/>
</dbReference>
<sequence length="369" mass="42284">MKGEFKHFFPGSNTSKGFYSFYRYILPQETARRIFCIKGGPGTGKSSFMKKIGQYFNEKGYDVEYHHCSSDNNSLDGVVIKGLNVAFIDATAPHIVDPINPGAVDEVLNFGDFWNERGFSDYKNSIISINKQIGKIFKRAYRYIGASKTIHDDWSFYNNEALNNSKLNLLKEDLKKEILGDIPISNTGIDRHLFATAFTPNGIITYIDSIYKNYKRVYVLNGEPGTGKTSVLSYICDEALKRGLSVEVYHDPLIPERIEHLLIPNLSIALLTSNEINNRNFVGNQINMKDLLNQKLLEKSYEEITEARDTFYLLLNKGLSIISKAKALHDELEKCYIPNMDFDKVENKFNEIITRLLKYEKEYKSNILR</sequence>
<dbReference type="STRING" id="1121305.CLCOL_12940"/>
<dbReference type="EC" id="3.6.4.12" evidence="1"/>
<keyword evidence="2" id="KW-1185">Reference proteome</keyword>
<dbReference type="InterPro" id="IPR027417">
    <property type="entry name" value="P-loop_NTPase"/>
</dbReference>